<feature type="domain" description="URB1 central HEAT repeat" evidence="4">
    <location>
        <begin position="583"/>
        <end position="770"/>
    </location>
</feature>
<dbReference type="GO" id="GO:0000463">
    <property type="term" value="P:maturation of LSU-rRNA from tricistronic rRNA transcript (SSU-rRNA, 5.8S rRNA, LSU-rRNA)"/>
    <property type="evidence" value="ECO:0007669"/>
    <property type="project" value="TreeGrafter"/>
</dbReference>
<evidence type="ECO:0000313" key="6">
    <source>
        <dbReference type="Proteomes" id="UP000190831"/>
    </source>
</evidence>
<evidence type="ECO:0000313" key="5">
    <source>
        <dbReference type="EMBL" id="SCW00855.1"/>
    </source>
</evidence>
<dbReference type="PANTHER" id="PTHR13500">
    <property type="entry name" value="NUCLEOLAR PRERIBOSOMAL-ASSOCIATED PROTEIN 1"/>
    <property type="match status" value="1"/>
</dbReference>
<dbReference type="Pfam" id="PF11707">
    <property type="entry name" value="Npa1"/>
    <property type="match status" value="1"/>
</dbReference>
<gene>
    <name evidence="5" type="ORF">LAFE_0C13498G</name>
</gene>
<evidence type="ECO:0000259" key="2">
    <source>
        <dbReference type="Pfam" id="PF11707"/>
    </source>
</evidence>
<proteinExistence type="predicted"/>
<keyword evidence="6" id="KW-1185">Reference proteome</keyword>
<dbReference type="OrthoDB" id="72892at2759"/>
<evidence type="ECO:0000259" key="4">
    <source>
        <dbReference type="Pfam" id="PF26140"/>
    </source>
</evidence>
<dbReference type="GO" id="GO:0005730">
    <property type="term" value="C:nucleolus"/>
    <property type="evidence" value="ECO:0007669"/>
    <property type="project" value="TreeGrafter"/>
</dbReference>
<reference evidence="5 6" key="1">
    <citation type="submission" date="2016-03" db="EMBL/GenBank/DDBJ databases">
        <authorList>
            <person name="Devillers H."/>
        </authorList>
    </citation>
    <scope>NUCLEOTIDE SEQUENCE [LARGE SCALE GENOMIC DNA]</scope>
    <source>
        <strain evidence="5">CBS 6772</strain>
    </source>
</reference>
<evidence type="ECO:0000256" key="1">
    <source>
        <dbReference type="SAM" id="MobiDB-lite"/>
    </source>
</evidence>
<dbReference type="Pfam" id="PF26140">
    <property type="entry name" value="HEAT_URB1"/>
    <property type="match status" value="1"/>
</dbReference>
<feature type="region of interest" description="Disordered" evidence="1">
    <location>
        <begin position="1"/>
        <end position="27"/>
    </location>
</feature>
<dbReference type="STRING" id="4955.A0A1G4MAU0"/>
<evidence type="ECO:0000259" key="3">
    <source>
        <dbReference type="Pfam" id="PF16201"/>
    </source>
</evidence>
<protein>
    <submittedName>
        <fullName evidence="5">LAFE_0C13498g1_1</fullName>
    </submittedName>
</protein>
<dbReference type="GO" id="GO:0000466">
    <property type="term" value="P:maturation of 5.8S rRNA from tricistronic rRNA transcript (SSU-rRNA, 5.8S rRNA, LSU-rRNA)"/>
    <property type="evidence" value="ECO:0007669"/>
    <property type="project" value="TreeGrafter"/>
</dbReference>
<dbReference type="EMBL" id="LT598485">
    <property type="protein sequence ID" value="SCW00855.1"/>
    <property type="molecule type" value="Genomic_DNA"/>
</dbReference>
<sequence>MDPQSSDSVSRSGIQNEKKKQKKQLYGGGSMIDNGVFEKLHEITSTIDVINEEVVNDFGPVIEFFSSNFATQALQAWSYYAQVNNHQKFTDSTVKLTKALVVLNKDSSTLELGSTLIRDILSNYIKVLYRGINNMKPSITNPILRLIKEFVTFNDGQYIDDFLTLFDLSLPTLPKILTPAKAELADQELARKNSRISMRSNFIALWLALIKHSTPLLRKGVLIDNYKIMSTWYKYMNKVDNSKLLGDTLEVFTDFVLKEKAFRKTTKCKVLNEALISKIHNLYHCNEKELIKKADDFFQVYATDPEYSVAFIDDKLWFNEPVYSADGSSTRNVGAVVLVNNKKFYLYNKLLFTVITFFKPWEDDMQLNTVAKILSHVPELVPPYCNYLATLGNHDPRMTSYWFGMTLLLGRIINLPIPERMMSVQTDLVPSVSLVMETIFPASISKSSLTRGLQNDIPLITQLTCQLMVFSFKKFRKVLELYDEKGWESSKSIISNAFRSRIPDLPIITNTIKDTFTKHHDNKILSLSLTIILRQYSEAFPNFFNVVLPTPNIYREIMEAASIGGTDLLILDNFLQFQEMNNNQTKWWHAAKDENSLFTLLLKLTSSRNVSYIVIKKVNDLLENLLKFNVVFDFENLLVSPILALITSLQSVSTEIDIDSPQKLKIWKLLDETIARIIKTPYKYVDLANKYGNISPFLVALSEQWAFVEKTSPFDIVLKWLLMYLRITVFTGESTLGIQKLAQGLESVPTQMVDVYLGFDCYEKMLPEMRKKEYFLIENVDFSFFQYITLVPVEELKSMIRYPVNELDAMALLYRIKFLLNEDTSLEDKQLSTLFDDMLSKAANYALSNQSFLGTFTSKNCFTLISVTENMDLTNKKRCQKLAYLTNGIIQIFYQIGTNVFEFQQYILGLFKSCYSEWKEQPELSALFVNSFHLLDGSQLLEVLNSDFIDDDDAVIEILKELDQKRHHLDSHLFKKLLSRNSSTIAKALANFVDENFAETLLDDNFTLQLIRSPNNMPILEQLLKLNTFYDTLIPFLHEIVDDDIILLVGAYMKKGSREETSSFLQKAVDLGYSKLKTSKGLEFKLIMNIFLNCHYLLSNEKKAIILEFIATKYEQKYIAPIAKFISLFSNFDDKNISIWMNKSILFVTKSFSECMTMSPSFSEFLHEFCSTILKTEIWSLASVKNLHTQIEVIVGSKWICNKEVLTYLNLLMLSCPKKHANSNRILQMLVNNKNICYSRNMSDESINFLTASLIFNIFELDPANSSNLAIQEKILSFYQGTISSADKLLLSILDKIESRTSSPWTNQILSWDFIDDINDEEVGNHENPKLIVKEKGGLVIVLSRKMLEQTASHYYLGIPGVPEFNRREIGDSWQNLLNFDQKITLVTNGASRNYYDPLFVLLLIIHNDELLRQKIDESGNTSYEFDMKKIVDTGILQFILMALSDDGEASQVALQLIHKMISSLDGNNQFRDGKIFKIFLTKIAYTFERLDENGNKQSLDDVCPITWRTISRLSSCLRQPTSPMYEIAYRWVLSFPSIRPYEIPLLNSILSLNHSKDNEGYYRKLHWVLESIFEGLQTKKDIELLKTKNFFEWLMNLLNSPYLSFKLRNMICSIIYRVQRIETGGSTLITRYAAISFMESHQQESLHKLVELQADSTTNLKNKIRLKQILTLRQSELNGEELALGYSTIISSQKRLREWMDSDEDNFTKRVCYM</sequence>
<dbReference type="OMA" id="MTSYWFG"/>
<accession>A0A1G4MAU0</accession>
<dbReference type="InterPro" id="IPR039844">
    <property type="entry name" value="URB1"/>
</dbReference>
<feature type="compositionally biased region" description="Polar residues" evidence="1">
    <location>
        <begin position="1"/>
        <end position="15"/>
    </location>
</feature>
<dbReference type="PANTHER" id="PTHR13500:SF0">
    <property type="entry name" value="NUCLEOLAR PRE-RIBOSOMAL-ASSOCIATED PROTEIN 1"/>
    <property type="match status" value="1"/>
</dbReference>
<dbReference type="InterPro" id="IPR032436">
    <property type="entry name" value="URB1_C"/>
</dbReference>
<dbReference type="InterPro" id="IPR021714">
    <property type="entry name" value="URB1_N"/>
</dbReference>
<name>A0A1G4MAU0_LACFM</name>
<feature type="domain" description="URB1 C-terminal" evidence="3">
    <location>
        <begin position="1437"/>
        <end position="1637"/>
    </location>
</feature>
<dbReference type="InterPro" id="IPR059018">
    <property type="entry name" value="HEAT_URB1"/>
</dbReference>
<dbReference type="Proteomes" id="UP000190831">
    <property type="component" value="Chromosome C"/>
</dbReference>
<organism evidence="5 6">
    <name type="scientific">Lachancea fermentati</name>
    <name type="common">Zygosaccharomyces fermentati</name>
    <dbReference type="NCBI Taxonomy" id="4955"/>
    <lineage>
        <taxon>Eukaryota</taxon>
        <taxon>Fungi</taxon>
        <taxon>Dikarya</taxon>
        <taxon>Ascomycota</taxon>
        <taxon>Saccharomycotina</taxon>
        <taxon>Saccharomycetes</taxon>
        <taxon>Saccharomycetales</taxon>
        <taxon>Saccharomycetaceae</taxon>
        <taxon>Lachancea</taxon>
    </lineage>
</organism>
<feature type="domain" description="URB1 N-terminal" evidence="2">
    <location>
        <begin position="71"/>
        <end position="404"/>
    </location>
</feature>
<dbReference type="Pfam" id="PF16201">
    <property type="entry name" value="NopRA1"/>
    <property type="match status" value="1"/>
</dbReference>